<accession>A0A9N9PB92</accession>
<evidence type="ECO:0000313" key="2">
    <source>
        <dbReference type="Proteomes" id="UP000789396"/>
    </source>
</evidence>
<organism evidence="1 2">
    <name type="scientific">Racocetra fulgida</name>
    <dbReference type="NCBI Taxonomy" id="60492"/>
    <lineage>
        <taxon>Eukaryota</taxon>
        <taxon>Fungi</taxon>
        <taxon>Fungi incertae sedis</taxon>
        <taxon>Mucoromycota</taxon>
        <taxon>Glomeromycotina</taxon>
        <taxon>Glomeromycetes</taxon>
        <taxon>Diversisporales</taxon>
        <taxon>Gigasporaceae</taxon>
        <taxon>Racocetra</taxon>
    </lineage>
</organism>
<reference evidence="1" key="1">
    <citation type="submission" date="2021-06" db="EMBL/GenBank/DDBJ databases">
        <authorList>
            <person name="Kallberg Y."/>
            <person name="Tangrot J."/>
            <person name="Rosling A."/>
        </authorList>
    </citation>
    <scope>NUCLEOTIDE SEQUENCE</scope>
    <source>
        <strain evidence="1">IN212</strain>
    </source>
</reference>
<dbReference type="EMBL" id="CAJVPZ010078527">
    <property type="protein sequence ID" value="CAG8806260.1"/>
    <property type="molecule type" value="Genomic_DNA"/>
</dbReference>
<dbReference type="OrthoDB" id="2369402at2759"/>
<dbReference type="Proteomes" id="UP000789396">
    <property type="component" value="Unassembled WGS sequence"/>
</dbReference>
<protein>
    <submittedName>
        <fullName evidence="1">8436_t:CDS:1</fullName>
    </submittedName>
</protein>
<comment type="caution">
    <text evidence="1">The sequence shown here is derived from an EMBL/GenBank/DDBJ whole genome shotgun (WGS) entry which is preliminary data.</text>
</comment>
<evidence type="ECO:0000313" key="1">
    <source>
        <dbReference type="EMBL" id="CAG8806260.1"/>
    </source>
</evidence>
<keyword evidence="2" id="KW-1185">Reference proteome</keyword>
<name>A0A9N9PB92_9GLOM</name>
<dbReference type="AlphaFoldDB" id="A0A9N9PB92"/>
<sequence length="136" mass="15802">MPTYSKKRRQMIQLTANREKSKKIKKVTDFLECLNNEDFNSVLDLIHSVKKQKSPTNSENNLIELIQSLSDEEKKEATKLLENMRYPKGKNKGKIISPYLQQQLVEVISASLYRPQSSYAALQKECNQLRSQNKKL</sequence>
<gene>
    <name evidence="1" type="ORF">RFULGI_LOCUS18259</name>
</gene>
<feature type="non-terminal residue" evidence="1">
    <location>
        <position position="136"/>
    </location>
</feature>
<proteinExistence type="predicted"/>